<dbReference type="Proteomes" id="UP000738349">
    <property type="component" value="Unassembled WGS sequence"/>
</dbReference>
<gene>
    <name evidence="2" type="ORF">EDB81DRAFT_251918</name>
</gene>
<evidence type="ECO:0000256" key="1">
    <source>
        <dbReference type="SAM" id="MobiDB-lite"/>
    </source>
</evidence>
<dbReference type="AlphaFoldDB" id="A0A9P9FN06"/>
<comment type="caution">
    <text evidence="2">The sequence shown here is derived from an EMBL/GenBank/DDBJ whole genome shotgun (WGS) entry which is preliminary data.</text>
</comment>
<accession>A0A9P9FN06</accession>
<organism evidence="2 3">
    <name type="scientific">Dactylonectria macrodidyma</name>
    <dbReference type="NCBI Taxonomy" id="307937"/>
    <lineage>
        <taxon>Eukaryota</taxon>
        <taxon>Fungi</taxon>
        <taxon>Dikarya</taxon>
        <taxon>Ascomycota</taxon>
        <taxon>Pezizomycotina</taxon>
        <taxon>Sordariomycetes</taxon>
        <taxon>Hypocreomycetidae</taxon>
        <taxon>Hypocreales</taxon>
        <taxon>Nectriaceae</taxon>
        <taxon>Dactylonectria</taxon>
    </lineage>
</organism>
<proteinExistence type="predicted"/>
<sequence>MRGSLREAKETNPPKTPVNCIFFYSCKIQPPRLNPQNAPLHVKLQNGVKLPTPEFLFPKWSTCRASTCTLHTPRLAFLLAAFFSFLPFSVPCPVHLPTFGSEWHFGHGNNLGIRLSQRGISLDRPTRGGLLRSIFDLPKTMFDVMMPLFFSLPLPLHRRSWMPSRPSRKPQDLTLGCSPSRATNPPPHVVMLGKAGPSQPGRNAIMPSCHNQRTASYMHQDCLLSRSRPPAYS</sequence>
<evidence type="ECO:0000313" key="3">
    <source>
        <dbReference type="Proteomes" id="UP000738349"/>
    </source>
</evidence>
<protein>
    <submittedName>
        <fullName evidence="2">Uncharacterized protein</fullName>
    </submittedName>
</protein>
<dbReference type="EMBL" id="JAGMUV010000003">
    <property type="protein sequence ID" value="KAH7165406.1"/>
    <property type="molecule type" value="Genomic_DNA"/>
</dbReference>
<feature type="region of interest" description="Disordered" evidence="1">
    <location>
        <begin position="163"/>
        <end position="187"/>
    </location>
</feature>
<evidence type="ECO:0000313" key="2">
    <source>
        <dbReference type="EMBL" id="KAH7165406.1"/>
    </source>
</evidence>
<dbReference type="PROSITE" id="PS51257">
    <property type="entry name" value="PROKAR_LIPOPROTEIN"/>
    <property type="match status" value="1"/>
</dbReference>
<reference evidence="2" key="1">
    <citation type="journal article" date="2021" name="Nat. Commun.">
        <title>Genetic determinants of endophytism in the Arabidopsis root mycobiome.</title>
        <authorList>
            <person name="Mesny F."/>
            <person name="Miyauchi S."/>
            <person name="Thiergart T."/>
            <person name="Pickel B."/>
            <person name="Atanasova L."/>
            <person name="Karlsson M."/>
            <person name="Huettel B."/>
            <person name="Barry K.W."/>
            <person name="Haridas S."/>
            <person name="Chen C."/>
            <person name="Bauer D."/>
            <person name="Andreopoulos W."/>
            <person name="Pangilinan J."/>
            <person name="LaButti K."/>
            <person name="Riley R."/>
            <person name="Lipzen A."/>
            <person name="Clum A."/>
            <person name="Drula E."/>
            <person name="Henrissat B."/>
            <person name="Kohler A."/>
            <person name="Grigoriev I.V."/>
            <person name="Martin F.M."/>
            <person name="Hacquard S."/>
        </authorList>
    </citation>
    <scope>NUCLEOTIDE SEQUENCE</scope>
    <source>
        <strain evidence="2">MPI-CAGE-AT-0147</strain>
    </source>
</reference>
<name>A0A9P9FN06_9HYPO</name>
<keyword evidence="3" id="KW-1185">Reference proteome</keyword>